<accession>A0ABS9XA32</accession>
<dbReference type="Proteomes" id="UP001165270">
    <property type="component" value="Unassembled WGS sequence"/>
</dbReference>
<keyword evidence="6" id="KW-1185">Reference proteome</keyword>
<comment type="caution">
    <text evidence="5">The sequence shown here is derived from an EMBL/GenBank/DDBJ whole genome shotgun (WGS) entry which is preliminary data.</text>
</comment>
<comment type="similarity">
    <text evidence="1">Belongs to the bacterial solute-binding protein 1 family.</text>
</comment>
<protein>
    <submittedName>
        <fullName evidence="5">Sugar ABC transporter substrate-binding protein</fullName>
    </submittedName>
</protein>
<keyword evidence="2" id="KW-0813">Transport</keyword>
<proteinExistence type="inferred from homology"/>
<dbReference type="Gene3D" id="3.40.190.10">
    <property type="entry name" value="Periplasmic binding protein-like II"/>
    <property type="match status" value="2"/>
</dbReference>
<evidence type="ECO:0000313" key="5">
    <source>
        <dbReference type="EMBL" id="MCI3238924.1"/>
    </source>
</evidence>
<dbReference type="PANTHER" id="PTHR43649">
    <property type="entry name" value="ARABINOSE-BINDING PROTEIN-RELATED"/>
    <property type="match status" value="1"/>
</dbReference>
<name>A0ABS9XA32_9ACTN</name>
<dbReference type="RefSeq" id="WP_242708342.1">
    <property type="nucleotide sequence ID" value="NZ_JALDAX010000001.1"/>
</dbReference>
<sequence length="434" mass="46594">MHSARSPRRSTSRRAMLRGTGLALAGAALPAFTRPSSAAGVTLKVLVNTPHLPIYTTYLAPAWNQATGGVLEASAVDYTRLTDRIIDDVHSGAAEFDLFDYYYYGLGAIAHAGALVDLTHWTASRTSLHTRDFLPSTYDAYTQYRGRRYGLPYDGDQQLIFYNSELLDAYGLQPPTTWDAYDAVARRITQKGGGDHYGAVVQGQPDPMVLGCAFINRLNGYGGDLVDGHGRPTLTTPAAVAAARHLVDIAPYALPTPTETGFDTATSAFLAGRVALIENWTGIARRADDPSLSKIAGKWGVTSLPLGGGNRKRRTPLNGGYGLGVSAASQHRAAALTYLEWATSRTHMLLQTTQPNSAIDPNRSSVLHSPTYAGSTPDAYPLIRAGLDATPLVWPKGPADPDNLRHLVEQLALAVDGRQSPLTALRTAQAAWRS</sequence>
<evidence type="ECO:0000256" key="2">
    <source>
        <dbReference type="ARBA" id="ARBA00022448"/>
    </source>
</evidence>
<evidence type="ECO:0000256" key="1">
    <source>
        <dbReference type="ARBA" id="ARBA00008520"/>
    </source>
</evidence>
<dbReference type="PANTHER" id="PTHR43649:SF34">
    <property type="entry name" value="ABC TRANSPORTER PERIPLASMIC-BINDING PROTEIN YCJN-RELATED"/>
    <property type="match status" value="1"/>
</dbReference>
<evidence type="ECO:0000313" key="6">
    <source>
        <dbReference type="Proteomes" id="UP001165270"/>
    </source>
</evidence>
<dbReference type="InterPro" id="IPR050490">
    <property type="entry name" value="Bact_solute-bd_prot1"/>
</dbReference>
<evidence type="ECO:0000256" key="4">
    <source>
        <dbReference type="SAM" id="SignalP"/>
    </source>
</evidence>
<gene>
    <name evidence="5" type="ORF">MQN93_04210</name>
</gene>
<feature type="chain" id="PRO_5046190959" evidence="4">
    <location>
        <begin position="39"/>
        <end position="434"/>
    </location>
</feature>
<dbReference type="InterPro" id="IPR006311">
    <property type="entry name" value="TAT_signal"/>
</dbReference>
<dbReference type="SUPFAM" id="SSF53850">
    <property type="entry name" value="Periplasmic binding protein-like II"/>
    <property type="match status" value="1"/>
</dbReference>
<dbReference type="InterPro" id="IPR006059">
    <property type="entry name" value="SBP"/>
</dbReference>
<dbReference type="PROSITE" id="PS51318">
    <property type="entry name" value="TAT"/>
    <property type="match status" value="1"/>
</dbReference>
<dbReference type="Pfam" id="PF01547">
    <property type="entry name" value="SBP_bac_1"/>
    <property type="match status" value="1"/>
</dbReference>
<organism evidence="5 6">
    <name type="scientific">Streptomyces spinosisporus</name>
    <dbReference type="NCBI Taxonomy" id="2927582"/>
    <lineage>
        <taxon>Bacteria</taxon>
        <taxon>Bacillati</taxon>
        <taxon>Actinomycetota</taxon>
        <taxon>Actinomycetes</taxon>
        <taxon>Kitasatosporales</taxon>
        <taxon>Streptomycetaceae</taxon>
        <taxon>Streptomyces</taxon>
    </lineage>
</organism>
<keyword evidence="3 4" id="KW-0732">Signal</keyword>
<dbReference type="CDD" id="cd13585">
    <property type="entry name" value="PBP2_TMBP_like"/>
    <property type="match status" value="1"/>
</dbReference>
<dbReference type="EMBL" id="JALDAX010000001">
    <property type="protein sequence ID" value="MCI3238924.1"/>
    <property type="molecule type" value="Genomic_DNA"/>
</dbReference>
<evidence type="ECO:0000256" key="3">
    <source>
        <dbReference type="ARBA" id="ARBA00022729"/>
    </source>
</evidence>
<reference evidence="5" key="1">
    <citation type="submission" date="2022-03" db="EMBL/GenBank/DDBJ databases">
        <title>Streptomyces 7R015 and 7R016 isolated from Barleria lupulina in Thailand.</title>
        <authorList>
            <person name="Kanchanasin P."/>
            <person name="Phongsopitanun W."/>
            <person name="Tanasupawat S."/>
        </authorList>
    </citation>
    <scope>NUCLEOTIDE SEQUENCE</scope>
    <source>
        <strain evidence="5">7R016</strain>
    </source>
</reference>
<feature type="signal peptide" evidence="4">
    <location>
        <begin position="1"/>
        <end position="38"/>
    </location>
</feature>